<dbReference type="RefSeq" id="WP_186813931.1">
    <property type="nucleotide sequence ID" value="NZ_BAAAYQ010000006.1"/>
</dbReference>
<sequence>MRALLAWLLPAVATFAAWWAFLGTDADGQYSVAQVLGLVVVLLLVGVACGWLARRTELLGVIVSAVVGVAVACWTDWAPDDDSGLFIVGWGMVVFGTAVFGALLVLVTSAVRRSRDQPAS</sequence>
<keyword evidence="1" id="KW-1133">Transmembrane helix</keyword>
<dbReference type="EMBL" id="BJZQ01000013">
    <property type="protein sequence ID" value="GEO90000.1"/>
    <property type="molecule type" value="Genomic_DNA"/>
</dbReference>
<dbReference type="AlphaFoldDB" id="A0A512HX57"/>
<proteinExistence type="predicted"/>
<feature type="transmembrane region" description="Helical" evidence="1">
    <location>
        <begin position="58"/>
        <end position="77"/>
    </location>
</feature>
<feature type="transmembrane region" description="Helical" evidence="1">
    <location>
        <begin position="83"/>
        <end position="107"/>
    </location>
</feature>
<comment type="caution">
    <text evidence="2">The sequence shown here is derived from an EMBL/GenBank/DDBJ whole genome shotgun (WGS) entry which is preliminary data.</text>
</comment>
<evidence type="ECO:0000313" key="3">
    <source>
        <dbReference type="Proteomes" id="UP000321769"/>
    </source>
</evidence>
<organism evidence="2 3">
    <name type="scientific">Aeromicrobium flavum</name>
    <dbReference type="NCBI Taxonomy" id="416568"/>
    <lineage>
        <taxon>Bacteria</taxon>
        <taxon>Bacillati</taxon>
        <taxon>Actinomycetota</taxon>
        <taxon>Actinomycetes</taxon>
        <taxon>Propionibacteriales</taxon>
        <taxon>Nocardioidaceae</taxon>
        <taxon>Aeromicrobium</taxon>
    </lineage>
</organism>
<evidence type="ECO:0000313" key="2">
    <source>
        <dbReference type="EMBL" id="GEO90000.1"/>
    </source>
</evidence>
<protein>
    <submittedName>
        <fullName evidence="2">Uncharacterized protein</fullName>
    </submittedName>
</protein>
<keyword evidence="3" id="KW-1185">Reference proteome</keyword>
<feature type="transmembrane region" description="Helical" evidence="1">
    <location>
        <begin position="32"/>
        <end position="53"/>
    </location>
</feature>
<dbReference type="Proteomes" id="UP000321769">
    <property type="component" value="Unassembled WGS sequence"/>
</dbReference>
<evidence type="ECO:0000256" key="1">
    <source>
        <dbReference type="SAM" id="Phobius"/>
    </source>
</evidence>
<keyword evidence="1" id="KW-0812">Transmembrane</keyword>
<reference evidence="2 3" key="1">
    <citation type="submission" date="2019-07" db="EMBL/GenBank/DDBJ databases">
        <title>Whole genome shotgun sequence of Aeromicrobium flavum NBRC 107625.</title>
        <authorList>
            <person name="Hosoyama A."/>
            <person name="Uohara A."/>
            <person name="Ohji S."/>
            <person name="Ichikawa N."/>
        </authorList>
    </citation>
    <scope>NUCLEOTIDE SEQUENCE [LARGE SCALE GENOMIC DNA]</scope>
    <source>
        <strain evidence="2 3">NBRC 107625</strain>
    </source>
</reference>
<gene>
    <name evidence="2" type="ORF">AFL01nite_23270</name>
</gene>
<keyword evidence="1" id="KW-0472">Membrane</keyword>
<name>A0A512HX57_9ACTN</name>
<accession>A0A512HX57</accession>